<evidence type="ECO:0000256" key="9">
    <source>
        <dbReference type="ARBA" id="ARBA00038897"/>
    </source>
</evidence>
<dbReference type="SUPFAM" id="SSF56176">
    <property type="entry name" value="FAD-binding/transporter-associated domain-like"/>
    <property type="match status" value="1"/>
</dbReference>
<comment type="caution">
    <text evidence="11">The sequence shown here is derived from an EMBL/GenBank/DDBJ whole genome shotgun (WGS) entry which is preliminary data.</text>
</comment>
<evidence type="ECO:0000256" key="8">
    <source>
        <dbReference type="ARBA" id="ARBA00023128"/>
    </source>
</evidence>
<dbReference type="Pfam" id="PF01565">
    <property type="entry name" value="FAD_binding_4"/>
    <property type="match status" value="1"/>
</dbReference>
<dbReference type="InterPro" id="IPR004113">
    <property type="entry name" value="FAD-bd_oxidored_4_C"/>
</dbReference>
<keyword evidence="7" id="KW-0560">Oxidoreductase</keyword>
<dbReference type="Gene3D" id="3.30.465.10">
    <property type="match status" value="1"/>
</dbReference>
<dbReference type="Gene3D" id="1.10.45.10">
    <property type="entry name" value="Vanillyl-alcohol Oxidase, Chain A, domain 4"/>
    <property type="match status" value="1"/>
</dbReference>
<evidence type="ECO:0000256" key="6">
    <source>
        <dbReference type="ARBA" id="ARBA00022946"/>
    </source>
</evidence>
<dbReference type="OMA" id="GQGFEWA"/>
<dbReference type="InterPro" id="IPR016169">
    <property type="entry name" value="FAD-bd_PCMH_sub2"/>
</dbReference>
<dbReference type="InterPro" id="IPR006094">
    <property type="entry name" value="Oxid_FAD_bind_N"/>
</dbReference>
<dbReference type="InterPro" id="IPR016171">
    <property type="entry name" value="Vanillyl_alc_oxidase_C-sub2"/>
</dbReference>
<comment type="subcellular location">
    <subcellularLocation>
        <location evidence="2">Mitochondrion</location>
    </subcellularLocation>
</comment>
<evidence type="ECO:0000256" key="7">
    <source>
        <dbReference type="ARBA" id="ARBA00023002"/>
    </source>
</evidence>
<proteinExistence type="inferred from homology"/>
<evidence type="ECO:0000256" key="1">
    <source>
        <dbReference type="ARBA" id="ARBA00001974"/>
    </source>
</evidence>
<comment type="similarity">
    <text evidence="3">Belongs to the FAD-binding oxidoreductase/transferase type 4 family.</text>
</comment>
<accession>A0A813HD16</accession>
<evidence type="ECO:0000313" key="11">
    <source>
        <dbReference type="EMBL" id="CAE8635525.1"/>
    </source>
</evidence>
<dbReference type="InterPro" id="IPR036318">
    <property type="entry name" value="FAD-bd_PCMH-like_sf"/>
</dbReference>
<dbReference type="GO" id="GO:0004458">
    <property type="term" value="F:D-lactate dehydrogenase (cytochrome) activity"/>
    <property type="evidence" value="ECO:0007669"/>
    <property type="project" value="UniProtKB-EC"/>
</dbReference>
<sequence>MSVGGASPLLLEALSAACSGRQHVLTDAASLAAASHDMSFHAPATPLAVARPGCPEEMAACIQACVMAGVPFLARGAGTGVEGGCIPYGGMVVLSTERLQKLRLHKESMLVEVGAGVRKDELNSFLRPHGLVFGPDPSSNPSLGGMAGTSGSGMTTLKYGTTRENVVSMVVVTPQGEVFRTRQMVRKSSSGYDLNNLYIGSEGTLGIICELAVKVWPLPKIRSGGIIEFGTVEEACRCVVQLHANLPPALLRCELLNAGAVSCTNQAYGTTLVEVPTLFLEFIGRSAEDLVLVRSEWDSVALAAEDCGGRNACFAQDGVSLDGLWDARRGSYAACVKYGRATGCNSLLITDVCVPICSIAACVAQTEADFQASGVPCVMCCHIADGNFHCLLPYNKRAPDQVATVRQLEHRLLVRALHLGGTVSGEHGVGVGKIAHACKEHGNVHIACQQAIKEALDPRGLLNPGKMLPNSSKL</sequence>
<evidence type="ECO:0000256" key="5">
    <source>
        <dbReference type="ARBA" id="ARBA00022827"/>
    </source>
</evidence>
<keyword evidence="8" id="KW-0496">Mitochondrion</keyword>
<organism evidence="11 12">
    <name type="scientific">Polarella glacialis</name>
    <name type="common">Dinoflagellate</name>
    <dbReference type="NCBI Taxonomy" id="89957"/>
    <lineage>
        <taxon>Eukaryota</taxon>
        <taxon>Sar</taxon>
        <taxon>Alveolata</taxon>
        <taxon>Dinophyceae</taxon>
        <taxon>Suessiales</taxon>
        <taxon>Suessiaceae</taxon>
        <taxon>Polarella</taxon>
    </lineage>
</organism>
<dbReference type="GO" id="GO:0005739">
    <property type="term" value="C:mitochondrion"/>
    <property type="evidence" value="ECO:0007669"/>
    <property type="project" value="UniProtKB-SubCell"/>
</dbReference>
<dbReference type="EC" id="1.1.2.4" evidence="9"/>
<dbReference type="Pfam" id="PF02913">
    <property type="entry name" value="FAD-oxidase_C"/>
    <property type="match status" value="1"/>
</dbReference>
<keyword evidence="4" id="KW-0285">Flavoprotein</keyword>
<protein>
    <recommendedName>
        <fullName evidence="9">D-lactate dehydrogenase (cytochrome)</fullName>
        <ecNumber evidence="9">1.1.2.4</ecNumber>
    </recommendedName>
</protein>
<dbReference type="InterPro" id="IPR016164">
    <property type="entry name" value="FAD-linked_Oxase-like_C"/>
</dbReference>
<evidence type="ECO:0000256" key="4">
    <source>
        <dbReference type="ARBA" id="ARBA00022630"/>
    </source>
</evidence>
<dbReference type="GO" id="GO:0071949">
    <property type="term" value="F:FAD binding"/>
    <property type="evidence" value="ECO:0007669"/>
    <property type="project" value="InterPro"/>
</dbReference>
<evidence type="ECO:0000313" key="12">
    <source>
        <dbReference type="Proteomes" id="UP000654075"/>
    </source>
</evidence>
<reference evidence="11" key="1">
    <citation type="submission" date="2021-02" db="EMBL/GenBank/DDBJ databases">
        <authorList>
            <person name="Dougan E. K."/>
            <person name="Rhodes N."/>
            <person name="Thang M."/>
            <person name="Chan C."/>
        </authorList>
    </citation>
    <scope>NUCLEOTIDE SEQUENCE</scope>
</reference>
<dbReference type="FunFam" id="3.30.70.2740:FF:000001">
    <property type="entry name" value="D-lactate dehydrogenase mitochondrial"/>
    <property type="match status" value="1"/>
</dbReference>
<dbReference type="FunFam" id="1.10.45.10:FF:000001">
    <property type="entry name" value="D-lactate dehydrogenase mitochondrial"/>
    <property type="match status" value="1"/>
</dbReference>
<dbReference type="EMBL" id="CAJNNV010031299">
    <property type="protein sequence ID" value="CAE8635525.1"/>
    <property type="molecule type" value="Genomic_DNA"/>
</dbReference>
<comment type="cofactor">
    <cofactor evidence="1">
        <name>FAD</name>
        <dbReference type="ChEBI" id="CHEBI:57692"/>
    </cofactor>
</comment>
<dbReference type="AlphaFoldDB" id="A0A813HD16"/>
<gene>
    <name evidence="11" type="ORF">PGLA1383_LOCUS51120</name>
</gene>
<dbReference type="GO" id="GO:0008720">
    <property type="term" value="F:D-lactate dehydrogenase (NAD+) activity"/>
    <property type="evidence" value="ECO:0007669"/>
    <property type="project" value="TreeGrafter"/>
</dbReference>
<evidence type="ECO:0000256" key="3">
    <source>
        <dbReference type="ARBA" id="ARBA00008000"/>
    </source>
</evidence>
<keyword evidence="12" id="KW-1185">Reference proteome</keyword>
<dbReference type="InterPro" id="IPR016167">
    <property type="entry name" value="FAD-bd_PCMH_sub1"/>
</dbReference>
<dbReference type="SUPFAM" id="SSF55103">
    <property type="entry name" value="FAD-linked oxidases, C-terminal domain"/>
    <property type="match status" value="1"/>
</dbReference>
<dbReference type="Gene3D" id="3.30.70.2740">
    <property type="match status" value="1"/>
</dbReference>
<dbReference type="OrthoDB" id="5332616at2759"/>
<keyword evidence="6" id="KW-0809">Transit peptide</keyword>
<evidence type="ECO:0000259" key="10">
    <source>
        <dbReference type="PROSITE" id="PS51387"/>
    </source>
</evidence>
<evidence type="ECO:0000256" key="2">
    <source>
        <dbReference type="ARBA" id="ARBA00004173"/>
    </source>
</evidence>
<dbReference type="PANTHER" id="PTHR11748">
    <property type="entry name" value="D-LACTATE DEHYDROGENASE"/>
    <property type="match status" value="1"/>
</dbReference>
<dbReference type="InterPro" id="IPR016166">
    <property type="entry name" value="FAD-bd_PCMH"/>
</dbReference>
<dbReference type="Proteomes" id="UP000654075">
    <property type="component" value="Unassembled WGS sequence"/>
</dbReference>
<dbReference type="PROSITE" id="PS51387">
    <property type="entry name" value="FAD_PCMH"/>
    <property type="match status" value="1"/>
</dbReference>
<dbReference type="GO" id="GO:1903457">
    <property type="term" value="P:lactate catabolic process"/>
    <property type="evidence" value="ECO:0007669"/>
    <property type="project" value="TreeGrafter"/>
</dbReference>
<dbReference type="PANTHER" id="PTHR11748:SF111">
    <property type="entry name" value="D-LACTATE DEHYDROGENASE, MITOCHONDRIAL-RELATED"/>
    <property type="match status" value="1"/>
</dbReference>
<name>A0A813HD16_POLGL</name>
<dbReference type="Gene3D" id="3.30.43.10">
    <property type="entry name" value="Uridine Diphospho-n-acetylenolpyruvylglucosamine Reductase, domain 2"/>
    <property type="match status" value="1"/>
</dbReference>
<feature type="domain" description="FAD-binding PCMH-type" evidence="10">
    <location>
        <begin position="42"/>
        <end position="218"/>
    </location>
</feature>
<keyword evidence="5" id="KW-0274">FAD</keyword>